<dbReference type="GO" id="GO:0005777">
    <property type="term" value="C:peroxisome"/>
    <property type="evidence" value="ECO:0007669"/>
    <property type="project" value="TreeGrafter"/>
</dbReference>
<evidence type="ECO:0000313" key="2">
    <source>
        <dbReference type="EMBL" id="KAJ0978093.1"/>
    </source>
</evidence>
<dbReference type="InterPro" id="IPR013786">
    <property type="entry name" value="AcylCoA_DH/ox_N"/>
</dbReference>
<protein>
    <recommendedName>
        <fullName evidence="1">Acyl-CoA dehydrogenase/oxidase N-terminal domain-containing protein</fullName>
    </recommendedName>
</protein>
<dbReference type="Proteomes" id="UP001085076">
    <property type="component" value="Miscellaneous, Linkage group lg03"/>
</dbReference>
<dbReference type="PANTHER" id="PTHR43188:SF1">
    <property type="entry name" value="ACYL-COA DEHYDROGENASE"/>
    <property type="match status" value="1"/>
</dbReference>
<dbReference type="EMBL" id="JAGGNH010000003">
    <property type="protein sequence ID" value="KAJ0978093.1"/>
    <property type="molecule type" value="Genomic_DNA"/>
</dbReference>
<evidence type="ECO:0000313" key="3">
    <source>
        <dbReference type="Proteomes" id="UP001085076"/>
    </source>
</evidence>
<dbReference type="SUPFAM" id="SSF56645">
    <property type="entry name" value="Acyl-CoA dehydrogenase NM domain-like"/>
    <property type="match status" value="1"/>
</dbReference>
<dbReference type="GO" id="GO:0006635">
    <property type="term" value="P:fatty acid beta-oxidation"/>
    <property type="evidence" value="ECO:0007669"/>
    <property type="project" value="InterPro"/>
</dbReference>
<dbReference type="InterPro" id="IPR037069">
    <property type="entry name" value="AcylCoA_DH/ox_N_sf"/>
</dbReference>
<dbReference type="GO" id="GO:0003995">
    <property type="term" value="F:acyl-CoA dehydrogenase activity"/>
    <property type="evidence" value="ECO:0007669"/>
    <property type="project" value="InterPro"/>
</dbReference>
<reference evidence="2" key="1">
    <citation type="submission" date="2021-03" db="EMBL/GenBank/DDBJ databases">
        <authorList>
            <person name="Li Z."/>
            <person name="Yang C."/>
        </authorList>
    </citation>
    <scope>NUCLEOTIDE SEQUENCE</scope>
    <source>
        <strain evidence="2">Dzin_1.0</strain>
        <tissue evidence="2">Leaf</tissue>
    </source>
</reference>
<comment type="caution">
    <text evidence="2">The sequence shown here is derived from an EMBL/GenBank/DDBJ whole genome shotgun (WGS) entry which is preliminary data.</text>
</comment>
<keyword evidence="3" id="KW-1185">Reference proteome</keyword>
<dbReference type="InterPro" id="IPR045008">
    <property type="entry name" value="ACX4-like"/>
</dbReference>
<dbReference type="PANTHER" id="PTHR43188">
    <property type="entry name" value="ACYL-COENZYME A OXIDASE"/>
    <property type="match status" value="1"/>
</dbReference>
<accession>A0A9D5HIX1</accession>
<dbReference type="AlphaFoldDB" id="A0A9D5HIX1"/>
<dbReference type="OrthoDB" id="1730845at2759"/>
<proteinExistence type="predicted"/>
<organism evidence="2 3">
    <name type="scientific">Dioscorea zingiberensis</name>
    <dbReference type="NCBI Taxonomy" id="325984"/>
    <lineage>
        <taxon>Eukaryota</taxon>
        <taxon>Viridiplantae</taxon>
        <taxon>Streptophyta</taxon>
        <taxon>Embryophyta</taxon>
        <taxon>Tracheophyta</taxon>
        <taxon>Spermatophyta</taxon>
        <taxon>Magnoliopsida</taxon>
        <taxon>Liliopsida</taxon>
        <taxon>Dioscoreales</taxon>
        <taxon>Dioscoreaceae</taxon>
        <taxon>Dioscorea</taxon>
    </lineage>
</organism>
<dbReference type="FunFam" id="1.10.540.10:FF:000014">
    <property type="entry name" value="Acyl-coenzyme A oxidase 4, peroxisomal"/>
    <property type="match status" value="1"/>
</dbReference>
<dbReference type="Gene3D" id="1.10.540.10">
    <property type="entry name" value="Acyl-CoA dehydrogenase/oxidase, N-terminal domain"/>
    <property type="match status" value="1"/>
</dbReference>
<dbReference type="InterPro" id="IPR009100">
    <property type="entry name" value="AcylCoA_DH/oxidase_NM_dom_sf"/>
</dbReference>
<dbReference type="GO" id="GO:0050660">
    <property type="term" value="F:flavin adenine dinucleotide binding"/>
    <property type="evidence" value="ECO:0007669"/>
    <property type="project" value="InterPro"/>
</dbReference>
<gene>
    <name evidence="2" type="ORF">J5N97_013567</name>
</gene>
<sequence>MAPSQNQGDHSVGSINSHVGLPALDVSIAFPQATPASIFPPSESDYYQFDDLLSDEEQVLRRKVREVMEKEIAPIMTVHWEKAEFPYHAIPKLASLKVAGGTIKGYGCPGLSLTGSAIAIAEVARVDASCSTFILVHSSLAMLTIGLCGSEEQKQKYLPSLAQI</sequence>
<feature type="domain" description="Acyl-CoA dehydrogenase/oxidase N-terminal" evidence="1">
    <location>
        <begin position="54"/>
        <end position="163"/>
    </location>
</feature>
<reference evidence="2" key="2">
    <citation type="journal article" date="2022" name="Hortic Res">
        <title>The genome of Dioscorea zingiberensis sheds light on the biosynthesis, origin and evolution of the medicinally important diosgenin saponins.</title>
        <authorList>
            <person name="Li Y."/>
            <person name="Tan C."/>
            <person name="Li Z."/>
            <person name="Guo J."/>
            <person name="Li S."/>
            <person name="Chen X."/>
            <person name="Wang C."/>
            <person name="Dai X."/>
            <person name="Yang H."/>
            <person name="Song W."/>
            <person name="Hou L."/>
            <person name="Xu J."/>
            <person name="Tong Z."/>
            <person name="Xu A."/>
            <person name="Yuan X."/>
            <person name="Wang W."/>
            <person name="Yang Q."/>
            <person name="Chen L."/>
            <person name="Sun Z."/>
            <person name="Wang K."/>
            <person name="Pan B."/>
            <person name="Chen J."/>
            <person name="Bao Y."/>
            <person name="Liu F."/>
            <person name="Qi X."/>
            <person name="Gang D.R."/>
            <person name="Wen J."/>
            <person name="Li J."/>
        </authorList>
    </citation>
    <scope>NUCLEOTIDE SEQUENCE</scope>
    <source>
        <strain evidence="2">Dzin_1.0</strain>
    </source>
</reference>
<name>A0A9D5HIX1_9LILI</name>
<evidence type="ECO:0000259" key="1">
    <source>
        <dbReference type="Pfam" id="PF02771"/>
    </source>
</evidence>
<dbReference type="Pfam" id="PF02771">
    <property type="entry name" value="Acyl-CoA_dh_N"/>
    <property type="match status" value="1"/>
</dbReference>